<dbReference type="EMBL" id="JAVREQ010000012">
    <property type="protein sequence ID" value="MDT0380101.1"/>
    <property type="molecule type" value="Genomic_DNA"/>
</dbReference>
<dbReference type="Proteomes" id="UP001183414">
    <property type="component" value="Unassembled WGS sequence"/>
</dbReference>
<evidence type="ECO:0000313" key="3">
    <source>
        <dbReference type="Proteomes" id="UP001183414"/>
    </source>
</evidence>
<proteinExistence type="predicted"/>
<accession>A0ABU2NSY3</accession>
<organism evidence="2 3">
    <name type="scientific">Streptomyces hazeniae</name>
    <dbReference type="NCBI Taxonomy" id="3075538"/>
    <lineage>
        <taxon>Bacteria</taxon>
        <taxon>Bacillati</taxon>
        <taxon>Actinomycetota</taxon>
        <taxon>Actinomycetes</taxon>
        <taxon>Kitasatosporales</taxon>
        <taxon>Streptomycetaceae</taxon>
        <taxon>Streptomyces</taxon>
    </lineage>
</organism>
<dbReference type="RefSeq" id="WP_311673875.1">
    <property type="nucleotide sequence ID" value="NZ_JAVREQ010000012.1"/>
</dbReference>
<feature type="region of interest" description="Disordered" evidence="1">
    <location>
        <begin position="384"/>
        <end position="406"/>
    </location>
</feature>
<protein>
    <submittedName>
        <fullName evidence="2">DUF6493 family protein</fullName>
    </submittedName>
</protein>
<reference evidence="3" key="1">
    <citation type="submission" date="2023-07" db="EMBL/GenBank/DDBJ databases">
        <title>30 novel species of actinomycetes from the DSMZ collection.</title>
        <authorList>
            <person name="Nouioui I."/>
        </authorList>
    </citation>
    <scope>NUCLEOTIDE SEQUENCE [LARGE SCALE GENOMIC DNA]</scope>
    <source>
        <strain evidence="3">DSM 42041</strain>
    </source>
</reference>
<gene>
    <name evidence="2" type="ORF">RM572_15170</name>
</gene>
<name>A0ABU2NSY3_9ACTN</name>
<sequence>MTAEKLLDAVREGRPVDEVLALLEPLDDAARRACLPELKALRGAMRGDFRQWQRRTALYVAGTGCHSAASGATAWLLSRDFAWTGRGCSDHLVAAMRGREAAWYADVAHRLAGRPSRAEELFPLVAELTRLSGGPPPTSDGFVRGWVRGRSSVRRRDAGDTLTARLRLDPFLTVLVPRLFEAQDAGAVLAQFGWSEPLAALAGEGVLDRAALLDGAVARLLRGDRPGNLRFFRDLLTALAPDDDELAARERDWVWLAADAPAAVADDALRTLRRLWEAGRLAAEPLAEASRGVLFRSERKLVRAQLVLLGKAMSRDPEAVSVLLPVTAEAFGHPDAEVQERALGLAARHWRKADPAARSEVASASALLGPSLRRRAAEQFGGVAAAPEEEPYEELLPPAPEPARAAPAPETVDELVEEVAAASNRGWTPAGVPAFERVLDGLVRHAHRDRTGLAEALRPVWARQPIAREWLQRHSGSWGVADAVAAVIGELSRRDLRKPATGAGHYDAPTAVRAVRVREAAAGILTGGMPMLLAAPDGESGALEPETLLERLRTYRRLGLRPGAADFDQALLRVRPDARWAAPAAELGGRPGRRLAAWLANGGLPAPVGARVDEPERVHWRTKWYTEVSPRRILVRDEGLPTGRGDGFHEVFGRIGAATPSAAGHYGHGAESAAWLGVLPWHREAVAARRLATLAACADSGARTTARDLPALAEAEAAPGDTAGFALHLALAYGLGARHAEDRLAAVDALLVLAARRQLAPETLGGELGTLVGVGAVKGNRLTSAVRSLAETGAYRTAWSVLRPVLPVVLAGEVPHRSAGELLEVAADCAERCRPAGDTVVGLDAVASAGGSSRRVREARRLRDALRPGEPRESGESGEVVAVA</sequence>
<keyword evidence="3" id="KW-1185">Reference proteome</keyword>
<evidence type="ECO:0000313" key="2">
    <source>
        <dbReference type="EMBL" id="MDT0380101.1"/>
    </source>
</evidence>
<comment type="caution">
    <text evidence="2">The sequence shown here is derived from an EMBL/GenBank/DDBJ whole genome shotgun (WGS) entry which is preliminary data.</text>
</comment>
<evidence type="ECO:0000256" key="1">
    <source>
        <dbReference type="SAM" id="MobiDB-lite"/>
    </source>
</evidence>